<reference evidence="2" key="3">
    <citation type="submission" date="2024-01" db="EMBL/GenBank/DDBJ databases">
        <authorList>
            <person name="Coelho M.A."/>
            <person name="David-Palma M."/>
            <person name="Shea T."/>
            <person name="Sun S."/>
            <person name="Cuomo C.A."/>
            <person name="Heitman J."/>
        </authorList>
    </citation>
    <scope>NUCLEOTIDE SEQUENCE</scope>
    <source>
        <strain evidence="2">CBS 7841</strain>
    </source>
</reference>
<dbReference type="InterPro" id="IPR036964">
    <property type="entry name" value="RASGEF_cat_dom_sf"/>
</dbReference>
<dbReference type="GeneID" id="91087705"/>
<feature type="region of interest" description="Disordered" evidence="1">
    <location>
        <begin position="732"/>
        <end position="755"/>
    </location>
</feature>
<dbReference type="Pfam" id="PF00617">
    <property type="entry name" value="RasGEF"/>
    <property type="match status" value="1"/>
</dbReference>
<dbReference type="AlphaFoldDB" id="A0A1E3IKR7"/>
<evidence type="ECO:0000313" key="3">
    <source>
        <dbReference type="Proteomes" id="UP000094043"/>
    </source>
</evidence>
<dbReference type="InterPro" id="IPR023578">
    <property type="entry name" value="Ras_GEF_dom_sf"/>
</dbReference>
<dbReference type="SUPFAM" id="SSF52540">
    <property type="entry name" value="P-loop containing nucleoside triphosphate hydrolases"/>
    <property type="match status" value="1"/>
</dbReference>
<sequence>MHRPNVHNLTLDHLVPPVSSEFATSPTTPSPTTPVSFHTPPTSTPSALRRVMSEEDTRLCVSKSSETSPIVPPGYGNAPFQQSMMDYVVDPVQASLLQSARLKLSSKDQEAMRKLRSSMMEQSNSDSASSKSVSPSSPRFPPVTGLSHGRVLRTRRSTLSRVVMPEHEDETRKSEGSDEVPMKRGKSQPALSRESLESYPPFIGNADYVIAVIGHKGAGKSTVIVRALRSWGMSNPIQIYSDGSHPISSCRSQIIPGGKLKASCKVEFLEMNIGSLNLSIKPQNMWPSSVPPIAGVICCYDATQQDTLTGIRGCLERLTILNIPTVILACKSDPDEPLQVDASYGNSIGEPFNVGLIEVTTKTPEGKVKMRNAIRWLLYKLEQRQRRQHKQLTTLNIAQALTFGNNSNPSIGPGSGVTLSNATMETLASPDSDIDSAGHQLMWKRKMGVTPQSSEYVIWDKPEQIEISEKKDKIGSQEPNGVQKDMRSSNSSLEWAIQSRGNAEVEKQILGEKMARGDSGSGQANSDTPVYMSLEDLYNHLFSSIVSSRDAFFVKTFFLTFRRFCRPQDLMHEFLDRLQEVEEYAVSSDVKNWALMKLTGAIIDWTTYNLGDLVCPNTQSHFLAIISLLLKHTFMAHLLSDLIAVQNSLPQAVDIDQSWSLKASSRYENATSSDPVRGAEAASDNEVLNDINQRNGSANASKGSIGRNACSNHSISTNSLALEEVRPTQHPNHIFTEHPSESFECSQSSSRESGSKIDIVQVNDEEAEARWGNAVNMVLRMDPKAFATELTRMQWALFMSIRPRDIFRHDLGKEIDGPVAKAISFFNHISRWTTTIILAPPKPKNRARVIESFILIAHQLRRLNNYDSLYAIISGLKETSVHRLSITQGMITVAPGVEKDWQSHLKLMDPRGGYVHYRRALQADISHGRGAIPLLTNILGLVSRLQAVRPEDIRKTDGKIQWDKFMRLGEILGTIQECQSRGAIVKGPVGTGFKQVIKDTVILSNEDALWERSQSLESGGVTMGGKMLKRLANLGF</sequence>
<feature type="compositionally biased region" description="Low complexity" evidence="1">
    <location>
        <begin position="33"/>
        <end position="46"/>
    </location>
</feature>
<protein>
    <submittedName>
        <fullName evidence="2">Uncharacterized protein</fullName>
    </submittedName>
</protein>
<dbReference type="KEGG" id="cdep:91087705"/>
<dbReference type="InterPro" id="IPR008937">
    <property type="entry name" value="Ras-like_GEF"/>
</dbReference>
<dbReference type="RefSeq" id="XP_066068989.1">
    <property type="nucleotide sequence ID" value="XM_066212892.1"/>
</dbReference>
<reference evidence="2" key="2">
    <citation type="journal article" date="2022" name="Elife">
        <title>Obligate sexual reproduction of a homothallic fungus closely related to the Cryptococcus pathogenic species complex.</title>
        <authorList>
            <person name="Passer A.R."/>
            <person name="Clancey S.A."/>
            <person name="Shea T."/>
            <person name="David-Palma M."/>
            <person name="Averette A.F."/>
            <person name="Boekhout T."/>
            <person name="Porcel B.M."/>
            <person name="Nowrousian M."/>
            <person name="Cuomo C.A."/>
            <person name="Sun S."/>
            <person name="Heitman J."/>
            <person name="Coelho M.A."/>
        </authorList>
    </citation>
    <scope>NUCLEOTIDE SEQUENCE</scope>
    <source>
        <strain evidence="2">CBS 7841</strain>
    </source>
</reference>
<evidence type="ECO:0000256" key="1">
    <source>
        <dbReference type="SAM" id="MobiDB-lite"/>
    </source>
</evidence>
<feature type="compositionally biased region" description="Low complexity" evidence="1">
    <location>
        <begin position="742"/>
        <end position="752"/>
    </location>
</feature>
<dbReference type="PANTHER" id="PTHR23113:SF348">
    <property type="entry name" value="GUANYL-NUCLEOTIDE EXCHANGE FACTOR RASGEF, PUTATIVE (AFU_ORTHOLOGUE AFUA_1G04700)-RELATED"/>
    <property type="match status" value="1"/>
</dbReference>
<reference evidence="2" key="1">
    <citation type="submission" date="2016-06" db="EMBL/GenBank/DDBJ databases">
        <authorList>
            <person name="Cuomo C."/>
            <person name="Litvintseva A."/>
            <person name="Heitman J."/>
            <person name="Chen Y."/>
            <person name="Sun S."/>
            <person name="Springer D."/>
            <person name="Dromer F."/>
            <person name="Young S."/>
            <person name="Zeng Q."/>
            <person name="Chapman S."/>
            <person name="Gujja S."/>
            <person name="Saif S."/>
            <person name="Birren B."/>
        </authorList>
    </citation>
    <scope>NUCLEOTIDE SEQUENCE</scope>
    <source>
        <strain evidence="2">CBS 7841</strain>
    </source>
</reference>
<dbReference type="Proteomes" id="UP000094043">
    <property type="component" value="Chromosome 4"/>
</dbReference>
<feature type="region of interest" description="Disordered" evidence="1">
    <location>
        <begin position="104"/>
        <end position="193"/>
    </location>
</feature>
<feature type="compositionally biased region" description="Low complexity" evidence="1">
    <location>
        <begin position="123"/>
        <end position="137"/>
    </location>
</feature>
<dbReference type="SUPFAM" id="SSF48366">
    <property type="entry name" value="Ras GEF"/>
    <property type="match status" value="1"/>
</dbReference>
<proteinExistence type="predicted"/>
<dbReference type="Gene3D" id="1.20.870.10">
    <property type="entry name" value="Son of sevenless (SoS) protein Chain: S domain 1"/>
    <property type="match status" value="1"/>
</dbReference>
<organism evidence="2 3">
    <name type="scientific">Cryptococcus depauperatus CBS 7841</name>
    <dbReference type="NCBI Taxonomy" id="1295531"/>
    <lineage>
        <taxon>Eukaryota</taxon>
        <taxon>Fungi</taxon>
        <taxon>Dikarya</taxon>
        <taxon>Basidiomycota</taxon>
        <taxon>Agaricomycotina</taxon>
        <taxon>Tremellomycetes</taxon>
        <taxon>Tremellales</taxon>
        <taxon>Cryptococcaceae</taxon>
        <taxon>Cryptococcus</taxon>
    </lineage>
</organism>
<dbReference type="PANTHER" id="PTHR23113">
    <property type="entry name" value="GUANINE NUCLEOTIDE EXCHANGE FACTOR"/>
    <property type="match status" value="1"/>
</dbReference>
<dbReference type="OrthoDB" id="28357at2759"/>
<dbReference type="GO" id="GO:0005085">
    <property type="term" value="F:guanyl-nucleotide exchange factor activity"/>
    <property type="evidence" value="ECO:0007669"/>
    <property type="project" value="InterPro"/>
</dbReference>
<accession>A0A1E3IKR7</accession>
<feature type="region of interest" description="Disordered" evidence="1">
    <location>
        <begin position="17"/>
        <end position="46"/>
    </location>
</feature>
<dbReference type="GO" id="GO:0007265">
    <property type="term" value="P:Ras protein signal transduction"/>
    <property type="evidence" value="ECO:0007669"/>
    <property type="project" value="TreeGrafter"/>
</dbReference>
<dbReference type="SMART" id="SM00147">
    <property type="entry name" value="RasGEF"/>
    <property type="match status" value="1"/>
</dbReference>
<keyword evidence="3" id="KW-1185">Reference proteome</keyword>
<evidence type="ECO:0000313" key="2">
    <source>
        <dbReference type="EMBL" id="WVN88289.1"/>
    </source>
</evidence>
<dbReference type="Gene3D" id="1.10.840.10">
    <property type="entry name" value="Ras guanine-nucleotide exchange factors catalytic domain"/>
    <property type="match status" value="1"/>
</dbReference>
<dbReference type="InterPro" id="IPR001895">
    <property type="entry name" value="RASGEF_cat_dom"/>
</dbReference>
<dbReference type="InterPro" id="IPR027417">
    <property type="entry name" value="P-loop_NTPase"/>
</dbReference>
<dbReference type="EMBL" id="CP143787">
    <property type="protein sequence ID" value="WVN88289.1"/>
    <property type="molecule type" value="Genomic_DNA"/>
</dbReference>
<feature type="compositionally biased region" description="Basic and acidic residues" evidence="1">
    <location>
        <begin position="164"/>
        <end position="182"/>
    </location>
</feature>
<dbReference type="PROSITE" id="PS50009">
    <property type="entry name" value="RASGEF_CAT"/>
    <property type="match status" value="1"/>
</dbReference>
<dbReference type="VEuPathDB" id="FungiDB:L203_02910"/>
<dbReference type="Pfam" id="PF00618">
    <property type="entry name" value="RasGEF_N"/>
    <property type="match status" value="1"/>
</dbReference>
<dbReference type="Gene3D" id="3.40.50.300">
    <property type="entry name" value="P-loop containing nucleotide triphosphate hydrolases"/>
    <property type="match status" value="1"/>
</dbReference>
<dbReference type="GO" id="GO:0005886">
    <property type="term" value="C:plasma membrane"/>
    <property type="evidence" value="ECO:0007669"/>
    <property type="project" value="TreeGrafter"/>
</dbReference>
<dbReference type="PROSITE" id="PS50212">
    <property type="entry name" value="RASGEF_NTER"/>
    <property type="match status" value="1"/>
</dbReference>
<dbReference type="InterPro" id="IPR000651">
    <property type="entry name" value="Ras-like_Gua-exchang_fac_N"/>
</dbReference>
<name>A0A1E3IKR7_9TREE</name>
<gene>
    <name evidence="2" type="ORF">L203_103494</name>
</gene>